<dbReference type="EMBL" id="BK015105">
    <property type="protein sequence ID" value="DAD91184.1"/>
    <property type="molecule type" value="Genomic_DNA"/>
</dbReference>
<evidence type="ECO:0000313" key="1">
    <source>
        <dbReference type="EMBL" id="DAD91184.1"/>
    </source>
</evidence>
<proteinExistence type="predicted"/>
<protein>
    <submittedName>
        <fullName evidence="1">Uncharacterized protein</fullName>
    </submittedName>
</protein>
<organism evidence="1">
    <name type="scientific">Myoviridae sp. ctHaT25</name>
    <dbReference type="NCBI Taxonomy" id="2826635"/>
    <lineage>
        <taxon>Viruses</taxon>
        <taxon>Duplodnaviria</taxon>
        <taxon>Heunggongvirae</taxon>
        <taxon>Uroviricota</taxon>
        <taxon>Caudoviricetes</taxon>
    </lineage>
</organism>
<reference evidence="1" key="1">
    <citation type="journal article" date="2021" name="Proc. Natl. Acad. Sci. U.S.A.">
        <title>A Catalog of Tens of Thousands of Viruses from Human Metagenomes Reveals Hidden Associations with Chronic Diseases.</title>
        <authorList>
            <person name="Tisza M.J."/>
            <person name="Buck C.B."/>
        </authorList>
    </citation>
    <scope>NUCLEOTIDE SEQUENCE</scope>
    <source>
        <strain evidence="1">CtHaT25</strain>
    </source>
</reference>
<name>A0A8S5NAA4_9CAUD</name>
<sequence>MPKSKKKRNKPYRPRTIKVGPYWTPEQQANIEEKLRRVSMFVEVTLPAGTAADWQMDWIEDTINWFLGMLYKRFKHLDQNELNDVGPLLIDARHAINAIMDRKESGQTSGYIATGDELRTISEAFAVIIPTLKKAVALSPHTCMKEFDWAQNRANEKLRRKQNEK</sequence>
<accession>A0A8S5NAA4</accession>